<sequence>MRMKVVDIKNFPIFYNYVKNDITKLKNVQPILRAIKRFSGETKVATIKQGLTWSHGPIIEIVPMLICGEVRAYGCYAWGGNVIQIDRSLVRAYEAGTDRRATREGRMVNVAGVTLLHELTHGSDAKDGVDNPVPGDPANEEGNAFEREVYGRIIQL</sequence>
<dbReference type="Pfam" id="PF15639">
    <property type="entry name" value="Tox-MPTase3"/>
    <property type="match status" value="1"/>
</dbReference>
<evidence type="ECO:0000313" key="3">
    <source>
        <dbReference type="EMBL" id="VAW72532.1"/>
    </source>
</evidence>
<dbReference type="EMBL" id="UOFJ01000670">
    <property type="protein sequence ID" value="VAW72532.1"/>
    <property type="molecule type" value="Genomic_DNA"/>
</dbReference>
<dbReference type="InterPro" id="IPR028913">
    <property type="entry name" value="Tox-MPTase3_dom"/>
</dbReference>
<feature type="domain" description="Tox-MPTase3" evidence="2">
    <location>
        <begin position="9"/>
        <end position="151"/>
    </location>
</feature>
<gene>
    <name evidence="3" type="ORF">MNBD_GAMMA10-2448</name>
</gene>
<proteinExistence type="predicted"/>
<protein>
    <recommendedName>
        <fullName evidence="2">Tox-MPTase3 domain-containing protein</fullName>
    </recommendedName>
</protein>
<feature type="region of interest" description="Disordered" evidence="1">
    <location>
        <begin position="122"/>
        <end position="142"/>
    </location>
</feature>
<dbReference type="AlphaFoldDB" id="A0A3B0YB38"/>
<name>A0A3B0YB38_9ZZZZ</name>
<organism evidence="3">
    <name type="scientific">hydrothermal vent metagenome</name>
    <dbReference type="NCBI Taxonomy" id="652676"/>
    <lineage>
        <taxon>unclassified sequences</taxon>
        <taxon>metagenomes</taxon>
        <taxon>ecological metagenomes</taxon>
    </lineage>
</organism>
<evidence type="ECO:0000259" key="2">
    <source>
        <dbReference type="Pfam" id="PF15639"/>
    </source>
</evidence>
<reference evidence="3" key="1">
    <citation type="submission" date="2018-06" db="EMBL/GenBank/DDBJ databases">
        <authorList>
            <person name="Zhirakovskaya E."/>
        </authorList>
    </citation>
    <scope>NUCLEOTIDE SEQUENCE</scope>
</reference>
<evidence type="ECO:0000256" key="1">
    <source>
        <dbReference type="SAM" id="MobiDB-lite"/>
    </source>
</evidence>
<accession>A0A3B0YB38</accession>